<dbReference type="PROSITE" id="PS50297">
    <property type="entry name" value="ANK_REP_REGION"/>
    <property type="match status" value="2"/>
</dbReference>
<evidence type="ECO:0000256" key="9">
    <source>
        <dbReference type="SAM" id="Phobius"/>
    </source>
</evidence>
<evidence type="ECO:0000313" key="12">
    <source>
        <dbReference type="Proteomes" id="UP001159364"/>
    </source>
</evidence>
<feature type="region of interest" description="Disordered" evidence="8">
    <location>
        <begin position="1"/>
        <end position="29"/>
    </location>
</feature>
<evidence type="ECO:0000313" key="11">
    <source>
        <dbReference type="EMBL" id="KAJ8764593.1"/>
    </source>
</evidence>
<dbReference type="Gene3D" id="1.25.40.20">
    <property type="entry name" value="Ankyrin repeat-containing domain"/>
    <property type="match status" value="2"/>
</dbReference>
<comment type="subcellular location">
    <subcellularLocation>
        <location evidence="1">Membrane</location>
        <topology evidence="1">Multi-pass membrane protein</topology>
    </subcellularLocation>
</comment>
<name>A0AAV8TD51_9ROSI</name>
<dbReference type="SMART" id="SM00248">
    <property type="entry name" value="ANK"/>
    <property type="match status" value="3"/>
</dbReference>
<dbReference type="PANTHER" id="PTHR24186:SF50">
    <property type="entry name" value="ANKYRIN REPEAT-CONTAINING PROTEIN ITN1-LIKE ISOFORM X1"/>
    <property type="match status" value="1"/>
</dbReference>
<evidence type="ECO:0000256" key="3">
    <source>
        <dbReference type="ARBA" id="ARBA00022737"/>
    </source>
</evidence>
<keyword evidence="3" id="KW-0677">Repeat</keyword>
<sequence length="524" mass="57997">MAATESGDAVNSLSQNVETSPRNASGPHGKSYTAIMDDSLFFKAVEGDTEAFEQYIDCLDQLVTPNDDSILHICITGLPFPDREHPTAGNDKFINLAKWVAKSCPDLLRKQNKKGNTPLHIAARHEHLDIAIELVKLCEISPENDQEKGVVGAAAAREMIAMKNEDRDTALHEAIRLSTVYDQLKLSQLLILLTQEQVTALLLANEDKRKALIKQEDQVGWIPLHYAADFGYRDIVQLLLQDDRSVAYTPTNDGNKIDKEEAVTYILNHRLLKNLINKKNAQGSTPLHMLADLVSFMESFVTHPQVDKLAFNDRNLNVLDLLVSVDGLWGQKRKRFVRCVSAKLNVSRGWRIAIQKDEVKIEGSDKVNDDIMDHIKDAREAHLVVATLIATVTFAAGFTSPGGYKAEGGPDEGGAILTRRTAFQAFIITDTIAMMLSSTAVFIHFVMALKKSNMEVYLLFRLTVELIIVAMFAMVVAFITGTYAVLLHTPSLAISTCVIGCFSGMPMPITFGFEGLVHVTKLFL</sequence>
<evidence type="ECO:0000256" key="2">
    <source>
        <dbReference type="ARBA" id="ARBA00022692"/>
    </source>
</evidence>
<feature type="compositionally biased region" description="Polar residues" evidence="8">
    <location>
        <begin position="9"/>
        <end position="23"/>
    </location>
</feature>
<reference evidence="11 12" key="1">
    <citation type="submission" date="2021-09" db="EMBL/GenBank/DDBJ databases">
        <title>Genomic insights and catalytic innovation underlie evolution of tropane alkaloids biosynthesis.</title>
        <authorList>
            <person name="Wang Y.-J."/>
            <person name="Tian T."/>
            <person name="Huang J.-P."/>
            <person name="Huang S.-X."/>
        </authorList>
    </citation>
    <scope>NUCLEOTIDE SEQUENCE [LARGE SCALE GENOMIC DNA]</scope>
    <source>
        <strain evidence="11">KIB-2018</strain>
        <tissue evidence="11">Leaf</tissue>
    </source>
</reference>
<feature type="transmembrane region" description="Helical" evidence="9">
    <location>
        <begin position="492"/>
        <end position="513"/>
    </location>
</feature>
<proteinExistence type="predicted"/>
<keyword evidence="5 7" id="KW-0040">ANK repeat</keyword>
<evidence type="ECO:0000256" key="5">
    <source>
        <dbReference type="ARBA" id="ARBA00023043"/>
    </source>
</evidence>
<dbReference type="Proteomes" id="UP001159364">
    <property type="component" value="Linkage Group LG05"/>
</dbReference>
<dbReference type="PANTHER" id="PTHR24186">
    <property type="entry name" value="PROTEIN PHOSPHATASE 1 REGULATORY SUBUNIT"/>
    <property type="match status" value="1"/>
</dbReference>
<feature type="domain" description="PGG" evidence="10">
    <location>
        <begin position="374"/>
        <end position="485"/>
    </location>
</feature>
<dbReference type="Pfam" id="PF00023">
    <property type="entry name" value="Ank"/>
    <property type="match status" value="2"/>
</dbReference>
<keyword evidence="6 9" id="KW-0472">Membrane</keyword>
<feature type="repeat" description="ANK" evidence="7">
    <location>
        <begin position="219"/>
        <end position="251"/>
    </location>
</feature>
<organism evidence="11 12">
    <name type="scientific">Erythroxylum novogranatense</name>
    <dbReference type="NCBI Taxonomy" id="1862640"/>
    <lineage>
        <taxon>Eukaryota</taxon>
        <taxon>Viridiplantae</taxon>
        <taxon>Streptophyta</taxon>
        <taxon>Embryophyta</taxon>
        <taxon>Tracheophyta</taxon>
        <taxon>Spermatophyta</taxon>
        <taxon>Magnoliopsida</taxon>
        <taxon>eudicotyledons</taxon>
        <taxon>Gunneridae</taxon>
        <taxon>Pentapetalae</taxon>
        <taxon>rosids</taxon>
        <taxon>fabids</taxon>
        <taxon>Malpighiales</taxon>
        <taxon>Erythroxylaceae</taxon>
        <taxon>Erythroxylum</taxon>
    </lineage>
</organism>
<feature type="transmembrane region" description="Helical" evidence="9">
    <location>
        <begin position="381"/>
        <end position="402"/>
    </location>
</feature>
<evidence type="ECO:0000256" key="4">
    <source>
        <dbReference type="ARBA" id="ARBA00022989"/>
    </source>
</evidence>
<feature type="transmembrane region" description="Helical" evidence="9">
    <location>
        <begin position="458"/>
        <end position="486"/>
    </location>
</feature>
<keyword evidence="4 9" id="KW-1133">Transmembrane helix</keyword>
<protein>
    <recommendedName>
        <fullName evidence="10">PGG domain-containing protein</fullName>
    </recommendedName>
</protein>
<evidence type="ECO:0000256" key="1">
    <source>
        <dbReference type="ARBA" id="ARBA00004141"/>
    </source>
</evidence>
<dbReference type="AlphaFoldDB" id="A0AAV8TD51"/>
<accession>A0AAV8TD51</accession>
<dbReference type="Pfam" id="PF13962">
    <property type="entry name" value="PGG"/>
    <property type="match status" value="1"/>
</dbReference>
<gene>
    <name evidence="11" type="ORF">K2173_006465</name>
</gene>
<dbReference type="InterPro" id="IPR026961">
    <property type="entry name" value="PGG_dom"/>
</dbReference>
<dbReference type="GO" id="GO:0005886">
    <property type="term" value="C:plasma membrane"/>
    <property type="evidence" value="ECO:0007669"/>
    <property type="project" value="TreeGrafter"/>
</dbReference>
<dbReference type="InterPro" id="IPR036770">
    <property type="entry name" value="Ankyrin_rpt-contain_sf"/>
</dbReference>
<evidence type="ECO:0000256" key="7">
    <source>
        <dbReference type="PROSITE-ProRule" id="PRU00023"/>
    </source>
</evidence>
<dbReference type="PROSITE" id="PS50088">
    <property type="entry name" value="ANK_REPEAT"/>
    <property type="match status" value="2"/>
</dbReference>
<keyword evidence="2 9" id="KW-0812">Transmembrane</keyword>
<evidence type="ECO:0000256" key="6">
    <source>
        <dbReference type="ARBA" id="ARBA00023136"/>
    </source>
</evidence>
<dbReference type="SUPFAM" id="SSF48403">
    <property type="entry name" value="Ankyrin repeat"/>
    <property type="match status" value="1"/>
</dbReference>
<dbReference type="InterPro" id="IPR002110">
    <property type="entry name" value="Ankyrin_rpt"/>
</dbReference>
<feature type="transmembrane region" description="Helical" evidence="9">
    <location>
        <begin position="422"/>
        <end position="446"/>
    </location>
</feature>
<evidence type="ECO:0000256" key="8">
    <source>
        <dbReference type="SAM" id="MobiDB-lite"/>
    </source>
</evidence>
<feature type="repeat" description="ANK" evidence="7">
    <location>
        <begin position="114"/>
        <end position="136"/>
    </location>
</feature>
<evidence type="ECO:0000259" key="10">
    <source>
        <dbReference type="Pfam" id="PF13962"/>
    </source>
</evidence>
<comment type="caution">
    <text evidence="11">The sequence shown here is derived from an EMBL/GenBank/DDBJ whole genome shotgun (WGS) entry which is preliminary data.</text>
</comment>
<keyword evidence="12" id="KW-1185">Reference proteome</keyword>
<dbReference type="EMBL" id="JAIWQS010000005">
    <property type="protein sequence ID" value="KAJ8764593.1"/>
    <property type="molecule type" value="Genomic_DNA"/>
</dbReference>